<feature type="non-terminal residue" evidence="7">
    <location>
        <position position="240"/>
    </location>
</feature>
<organism evidence="7 8">
    <name type="scientific">Solanum commersonii</name>
    <name type="common">Commerson's wild potato</name>
    <name type="synonym">Commerson's nightshade</name>
    <dbReference type="NCBI Taxonomy" id="4109"/>
    <lineage>
        <taxon>Eukaryota</taxon>
        <taxon>Viridiplantae</taxon>
        <taxon>Streptophyta</taxon>
        <taxon>Embryophyta</taxon>
        <taxon>Tracheophyta</taxon>
        <taxon>Spermatophyta</taxon>
        <taxon>Magnoliopsida</taxon>
        <taxon>eudicotyledons</taxon>
        <taxon>Gunneridae</taxon>
        <taxon>Pentapetalae</taxon>
        <taxon>asterids</taxon>
        <taxon>lamiids</taxon>
        <taxon>Solanales</taxon>
        <taxon>Solanaceae</taxon>
        <taxon>Solanoideae</taxon>
        <taxon>Solaneae</taxon>
        <taxon>Solanum</taxon>
    </lineage>
</organism>
<keyword evidence="4 5" id="KW-0472">Membrane</keyword>
<evidence type="ECO:0000256" key="3">
    <source>
        <dbReference type="ARBA" id="ARBA00022989"/>
    </source>
</evidence>
<dbReference type="SUPFAM" id="SSF53822">
    <property type="entry name" value="Periplasmic binding protein-like I"/>
    <property type="match status" value="1"/>
</dbReference>
<evidence type="ECO:0000256" key="5">
    <source>
        <dbReference type="SAM" id="Phobius"/>
    </source>
</evidence>
<evidence type="ECO:0000256" key="1">
    <source>
        <dbReference type="ARBA" id="ARBA00004370"/>
    </source>
</evidence>
<evidence type="ECO:0000259" key="6">
    <source>
        <dbReference type="Pfam" id="PF01094"/>
    </source>
</evidence>
<proteinExistence type="predicted"/>
<dbReference type="AlphaFoldDB" id="A0A9J6B6X4"/>
<feature type="domain" description="Receptor ligand binding region" evidence="6">
    <location>
        <begin position="191"/>
        <end position="238"/>
    </location>
</feature>
<sequence>AFPIGSPLVPDVSRAVLNVTEGEKMGQIERAWFGESTCSDSSTSLSSNRLGLDSFWRFFVMAVIAAVLALIIFLMKFAHKHWHIIRRSNLSLCEISRILARNFDTKDYSSNTFKKSELRDIVCGVLMVTTGPPCPSNSSHTEQMLHFSWEEGDSPSRGENEAVNTKKFEVPQKLGAKALALKFIGKSRHWMSEGFVWIVTDAMADQLNLMDVSVIESMKGVIGVKPYVPKSKKVEDFIQR</sequence>
<name>A0A9J6B6X4_SOLCO</name>
<dbReference type="Gene3D" id="3.40.50.2300">
    <property type="match status" value="1"/>
</dbReference>
<dbReference type="Pfam" id="PF01094">
    <property type="entry name" value="ANF_receptor"/>
    <property type="match status" value="1"/>
</dbReference>
<evidence type="ECO:0000256" key="4">
    <source>
        <dbReference type="ARBA" id="ARBA00023136"/>
    </source>
</evidence>
<keyword evidence="2 5" id="KW-0812">Transmembrane</keyword>
<keyword evidence="8" id="KW-1185">Reference proteome</keyword>
<dbReference type="Proteomes" id="UP000824120">
    <property type="component" value="Chromosome 1"/>
</dbReference>
<dbReference type="OrthoDB" id="5984008at2759"/>
<reference evidence="7 8" key="1">
    <citation type="submission" date="2020-09" db="EMBL/GenBank/DDBJ databases">
        <title>De no assembly of potato wild relative species, Solanum commersonii.</title>
        <authorList>
            <person name="Cho K."/>
        </authorList>
    </citation>
    <scope>NUCLEOTIDE SEQUENCE [LARGE SCALE GENOMIC DNA]</scope>
    <source>
        <strain evidence="7">LZ3.2</strain>
        <tissue evidence="7">Leaf</tissue>
    </source>
</reference>
<dbReference type="InterPro" id="IPR001828">
    <property type="entry name" value="ANF_lig-bd_rcpt"/>
</dbReference>
<dbReference type="InterPro" id="IPR015683">
    <property type="entry name" value="Ionotropic_Glu_rcpt"/>
</dbReference>
<evidence type="ECO:0000313" key="7">
    <source>
        <dbReference type="EMBL" id="KAG5632432.1"/>
    </source>
</evidence>
<dbReference type="EMBL" id="JACXVP010000001">
    <property type="protein sequence ID" value="KAG5632432.1"/>
    <property type="molecule type" value="Genomic_DNA"/>
</dbReference>
<keyword evidence="3 5" id="KW-1133">Transmembrane helix</keyword>
<evidence type="ECO:0000313" key="8">
    <source>
        <dbReference type="Proteomes" id="UP000824120"/>
    </source>
</evidence>
<comment type="caution">
    <text evidence="7">The sequence shown here is derived from an EMBL/GenBank/DDBJ whole genome shotgun (WGS) entry which is preliminary data.</text>
</comment>
<comment type="subcellular location">
    <subcellularLocation>
        <location evidence="1">Membrane</location>
    </subcellularLocation>
</comment>
<dbReference type="InterPro" id="IPR028082">
    <property type="entry name" value="Peripla_BP_I"/>
</dbReference>
<protein>
    <recommendedName>
        <fullName evidence="6">Receptor ligand binding region domain-containing protein</fullName>
    </recommendedName>
</protein>
<accession>A0A9J6B6X4</accession>
<dbReference type="PANTHER" id="PTHR18966">
    <property type="entry name" value="IONOTROPIC GLUTAMATE RECEPTOR"/>
    <property type="match status" value="1"/>
</dbReference>
<feature type="transmembrane region" description="Helical" evidence="5">
    <location>
        <begin position="55"/>
        <end position="78"/>
    </location>
</feature>
<evidence type="ECO:0000256" key="2">
    <source>
        <dbReference type="ARBA" id="ARBA00022692"/>
    </source>
</evidence>
<gene>
    <name evidence="7" type="ORF">H5410_004149</name>
</gene>
<dbReference type="GO" id="GO:0016020">
    <property type="term" value="C:membrane"/>
    <property type="evidence" value="ECO:0007669"/>
    <property type="project" value="UniProtKB-SubCell"/>
</dbReference>